<reference evidence="3" key="1">
    <citation type="journal article" date="2019" name="Int. J. Syst. Evol. Microbiol.">
        <title>The Global Catalogue of Microorganisms (GCM) 10K type strain sequencing project: providing services to taxonomists for standard genome sequencing and annotation.</title>
        <authorList>
            <consortium name="The Broad Institute Genomics Platform"/>
            <consortium name="The Broad Institute Genome Sequencing Center for Infectious Disease"/>
            <person name="Wu L."/>
            <person name="Ma J."/>
        </authorList>
    </citation>
    <scope>NUCLEOTIDE SEQUENCE [LARGE SCALE GENOMIC DNA]</scope>
    <source>
        <strain evidence="3">KCTC 42248</strain>
    </source>
</reference>
<dbReference type="InterPro" id="IPR025510">
    <property type="entry name" value="DUF4397"/>
</dbReference>
<sequence length="233" mass="25681">MKNWLSFLVLFSGILFSCSNDDLLSNNQQDFDPNGMAVLAVFNGVLGSDQMDVLLNGERQNSGTENFRYGEVLRHRTVYPGKRKLQVSWRTGNQTIKPPALDVDLLAGKNYSLFLTAGNPITLSLVEDDLLLPKDGQFKLRFANTAPNGSAVSLGTNDDISRFFSAVEIGKMSTFSTFEMGEFALQFSGSGKSRASKTFDFKPVNRGVYTIWLTGNLNASEQSNAIFSVIKHP</sequence>
<evidence type="ECO:0000313" key="3">
    <source>
        <dbReference type="Proteomes" id="UP001597393"/>
    </source>
</evidence>
<dbReference type="RefSeq" id="WP_380867248.1">
    <property type="nucleotide sequence ID" value="NZ_JBHUMA010000004.1"/>
</dbReference>
<proteinExistence type="predicted"/>
<dbReference type="PROSITE" id="PS51257">
    <property type="entry name" value="PROKAR_LIPOPROTEIN"/>
    <property type="match status" value="1"/>
</dbReference>
<accession>A0ABW5NFU9</accession>
<name>A0ABW5NFU9_9SPHI</name>
<protein>
    <submittedName>
        <fullName evidence="2">DUF4397 domain-containing protein</fullName>
    </submittedName>
</protein>
<evidence type="ECO:0000259" key="1">
    <source>
        <dbReference type="Pfam" id="PF14344"/>
    </source>
</evidence>
<keyword evidence="3" id="KW-1185">Reference proteome</keyword>
<evidence type="ECO:0000313" key="2">
    <source>
        <dbReference type="EMBL" id="MFD2597837.1"/>
    </source>
</evidence>
<organism evidence="2 3">
    <name type="scientific">Sphingobacterium corticis</name>
    <dbReference type="NCBI Taxonomy" id="1812823"/>
    <lineage>
        <taxon>Bacteria</taxon>
        <taxon>Pseudomonadati</taxon>
        <taxon>Bacteroidota</taxon>
        <taxon>Sphingobacteriia</taxon>
        <taxon>Sphingobacteriales</taxon>
        <taxon>Sphingobacteriaceae</taxon>
        <taxon>Sphingobacterium</taxon>
    </lineage>
</organism>
<gene>
    <name evidence="2" type="ORF">ACFSQ3_02650</name>
</gene>
<comment type="caution">
    <text evidence="2">The sequence shown here is derived from an EMBL/GenBank/DDBJ whole genome shotgun (WGS) entry which is preliminary data.</text>
</comment>
<feature type="domain" description="DUF4397" evidence="1">
    <location>
        <begin position="39"/>
        <end position="153"/>
    </location>
</feature>
<dbReference type="Proteomes" id="UP001597393">
    <property type="component" value="Unassembled WGS sequence"/>
</dbReference>
<dbReference type="EMBL" id="JBHUMA010000004">
    <property type="protein sequence ID" value="MFD2597837.1"/>
    <property type="molecule type" value="Genomic_DNA"/>
</dbReference>
<dbReference type="Pfam" id="PF14344">
    <property type="entry name" value="DUF4397"/>
    <property type="match status" value="1"/>
</dbReference>